<dbReference type="PROSITE" id="PS50850">
    <property type="entry name" value="MFS"/>
    <property type="match status" value="1"/>
</dbReference>
<dbReference type="InterPro" id="IPR036259">
    <property type="entry name" value="MFS_trans_sf"/>
</dbReference>
<dbReference type="InterPro" id="IPR011701">
    <property type="entry name" value="MFS"/>
</dbReference>
<dbReference type="GeneID" id="11500195"/>
<dbReference type="InterPro" id="IPR020846">
    <property type="entry name" value="MFS_dom"/>
</dbReference>
<dbReference type="Proteomes" id="UP000005627">
    <property type="component" value="Chromosome 2"/>
</dbReference>
<evidence type="ECO:0000256" key="4">
    <source>
        <dbReference type="SAM" id="SignalP"/>
    </source>
</evidence>
<dbReference type="OrthoDB" id="4036247at2759"/>
<dbReference type="Gene3D" id="1.20.1250.20">
    <property type="entry name" value="MFS general substrate transporter like domains"/>
    <property type="match status" value="1"/>
</dbReference>
<dbReference type="SUPFAM" id="SSF103473">
    <property type="entry name" value="MFS general substrate transporter"/>
    <property type="match status" value="1"/>
</dbReference>
<gene>
    <name evidence="6" type="primary">TDEL0B07690</name>
    <name evidence="6" type="ORF">TDEL_0B07690</name>
</gene>
<keyword evidence="4" id="KW-0732">Signal</keyword>
<dbReference type="GO" id="GO:0022857">
    <property type="term" value="F:transmembrane transporter activity"/>
    <property type="evidence" value="ECO:0007669"/>
    <property type="project" value="InterPro"/>
</dbReference>
<evidence type="ECO:0000256" key="2">
    <source>
        <dbReference type="ARBA" id="ARBA00006727"/>
    </source>
</evidence>
<reference evidence="6 7" key="1">
    <citation type="journal article" date="2011" name="Proc. Natl. Acad. Sci. U.S.A.">
        <title>Evolutionary erosion of yeast sex chromosomes by mating-type switching accidents.</title>
        <authorList>
            <person name="Gordon J.L."/>
            <person name="Armisen D."/>
            <person name="Proux-Wera E."/>
            <person name="Oheigeartaigh S.S."/>
            <person name="Byrne K.P."/>
            <person name="Wolfe K.H."/>
        </authorList>
    </citation>
    <scope>NUCLEOTIDE SEQUENCE [LARGE SCALE GENOMIC DNA]</scope>
    <source>
        <strain evidence="7">ATCC 10662 / CBS 1146 / NBRC 0425 / NCYC 2629 / NRRL Y-866</strain>
    </source>
</reference>
<dbReference type="KEGG" id="tdl:TDEL_0B07690"/>
<dbReference type="RefSeq" id="XP_003680109.1">
    <property type="nucleotide sequence ID" value="XM_003680061.1"/>
</dbReference>
<evidence type="ECO:0000256" key="3">
    <source>
        <dbReference type="SAM" id="Phobius"/>
    </source>
</evidence>
<feature type="chain" id="PRO_5003519633" description="Major facilitator superfamily (MFS) profile domain-containing protein" evidence="4">
    <location>
        <begin position="19"/>
        <end position="134"/>
    </location>
</feature>
<evidence type="ECO:0000313" key="6">
    <source>
        <dbReference type="EMBL" id="CCE90898.1"/>
    </source>
</evidence>
<comment type="similarity">
    <text evidence="2">Belongs to the major facilitator superfamily. Monocarboxylate porter (TC 2.A.1.13) family.</text>
</comment>
<comment type="subcellular location">
    <subcellularLocation>
        <location evidence="1">Membrane</location>
        <topology evidence="1">Multi-pass membrane protein</topology>
    </subcellularLocation>
</comment>
<feature type="transmembrane region" description="Helical" evidence="3">
    <location>
        <begin position="28"/>
        <end position="45"/>
    </location>
</feature>
<feature type="transmembrane region" description="Helical" evidence="3">
    <location>
        <begin position="57"/>
        <end position="76"/>
    </location>
</feature>
<keyword evidence="3" id="KW-1133">Transmembrane helix</keyword>
<dbReference type="EMBL" id="HE616743">
    <property type="protein sequence ID" value="CCE90898.1"/>
    <property type="molecule type" value="Genomic_DNA"/>
</dbReference>
<dbReference type="eggNOG" id="KOG2504">
    <property type="taxonomic scope" value="Eukaryota"/>
</dbReference>
<feature type="transmembrane region" description="Helical" evidence="3">
    <location>
        <begin position="88"/>
        <end position="108"/>
    </location>
</feature>
<feature type="signal peptide" evidence="4">
    <location>
        <begin position="1"/>
        <end position="18"/>
    </location>
</feature>
<evidence type="ECO:0000313" key="7">
    <source>
        <dbReference type="Proteomes" id="UP000005627"/>
    </source>
</evidence>
<evidence type="ECO:0000256" key="1">
    <source>
        <dbReference type="ARBA" id="ARBA00004141"/>
    </source>
</evidence>
<evidence type="ECO:0000259" key="5">
    <source>
        <dbReference type="PROSITE" id="PS50850"/>
    </source>
</evidence>
<dbReference type="InterPro" id="IPR050327">
    <property type="entry name" value="Proton-linked_MCT"/>
</dbReference>
<sequence length="134" mass="14382">MITGSILMSLGLISASFAHEIWHFSLSQGVLFGIGGSMVYLPPIVHAPPYFTAHRGIAMGLLFSGTGAGGLALAPLTRHLISKYGWQWALRICGIFSFGALVPISFLVKPHESQAGDKTKGNFRLNLKLISSNK</sequence>
<dbReference type="InParanoid" id="G8ZQK4"/>
<dbReference type="GO" id="GO:0016020">
    <property type="term" value="C:membrane"/>
    <property type="evidence" value="ECO:0007669"/>
    <property type="project" value="UniProtKB-SubCell"/>
</dbReference>
<dbReference type="HOGENOM" id="CLU_1986890_0_0_1"/>
<protein>
    <recommendedName>
        <fullName evidence="5">Major facilitator superfamily (MFS) profile domain-containing protein</fullName>
    </recommendedName>
</protein>
<proteinExistence type="inferred from homology"/>
<keyword evidence="3" id="KW-0472">Membrane</keyword>
<dbReference type="PANTHER" id="PTHR11360:SF284">
    <property type="entry name" value="EG:103B4.3 PROTEIN-RELATED"/>
    <property type="match status" value="1"/>
</dbReference>
<feature type="domain" description="Major facilitator superfamily (MFS) profile" evidence="5">
    <location>
        <begin position="1"/>
        <end position="134"/>
    </location>
</feature>
<dbReference type="PANTHER" id="PTHR11360">
    <property type="entry name" value="MONOCARBOXYLATE TRANSPORTER"/>
    <property type="match status" value="1"/>
</dbReference>
<feature type="non-terminal residue" evidence="6">
    <location>
        <position position="134"/>
    </location>
</feature>
<organism evidence="6 7">
    <name type="scientific">Torulaspora delbrueckii</name>
    <name type="common">Yeast</name>
    <name type="synonym">Candida colliculosa</name>
    <dbReference type="NCBI Taxonomy" id="4950"/>
    <lineage>
        <taxon>Eukaryota</taxon>
        <taxon>Fungi</taxon>
        <taxon>Dikarya</taxon>
        <taxon>Ascomycota</taxon>
        <taxon>Saccharomycotina</taxon>
        <taxon>Saccharomycetes</taxon>
        <taxon>Saccharomycetales</taxon>
        <taxon>Saccharomycetaceae</taxon>
        <taxon>Torulaspora</taxon>
    </lineage>
</organism>
<accession>G8ZQK4</accession>
<dbReference type="AlphaFoldDB" id="G8ZQK4"/>
<keyword evidence="3" id="KW-0812">Transmembrane</keyword>
<keyword evidence="7" id="KW-1185">Reference proteome</keyword>
<dbReference type="Pfam" id="PF07690">
    <property type="entry name" value="MFS_1"/>
    <property type="match status" value="1"/>
</dbReference>
<name>G8ZQK4_TORDE</name>